<keyword evidence="1" id="KW-1133">Transmembrane helix</keyword>
<protein>
    <submittedName>
        <fullName evidence="2">Uncharacterized protein</fullName>
    </submittedName>
</protein>
<evidence type="ECO:0000256" key="1">
    <source>
        <dbReference type="SAM" id="Phobius"/>
    </source>
</evidence>
<feature type="transmembrane region" description="Helical" evidence="1">
    <location>
        <begin position="165"/>
        <end position="184"/>
    </location>
</feature>
<reference evidence="2" key="1">
    <citation type="journal article" date="2024" name="Syst. Appl. Microbiol.">
        <title>First single-strain enrichments of Electrothrix cable bacteria, description of E. aestuarii sp. nov. and E. rattekaaiensis sp. nov., and proposal of a cable bacteria taxonomy following the rules of the SeqCode.</title>
        <authorList>
            <person name="Plum-Jensen L.E."/>
            <person name="Schramm A."/>
            <person name="Marshall I.P.G."/>
        </authorList>
    </citation>
    <scope>NUCLEOTIDE SEQUENCE</scope>
    <source>
        <strain evidence="2">Rat1</strain>
    </source>
</reference>
<keyword evidence="1" id="KW-0812">Transmembrane</keyword>
<proteinExistence type="predicted"/>
<sequence>MNDKIFFILAAINDTQATIRAIDVKVGTLLAGLLLPLVIKGQIFNYLIKISNVISHSFGISVSLLLIFLWFVNVFILIRTISAIDNPAKHILDSKKFKGSFYGNGCYNFGALDIFLNREAIKANKNVIDFSKDYPSGLEEIVNELAFEHLQLVYIRDIKFHRLKIAFTMSFFWGISVICLFFFSELM</sequence>
<dbReference type="EMBL" id="CP159373">
    <property type="protein sequence ID" value="XCN74881.1"/>
    <property type="molecule type" value="Genomic_DNA"/>
</dbReference>
<reference evidence="2" key="2">
    <citation type="submission" date="2024-06" db="EMBL/GenBank/DDBJ databases">
        <authorList>
            <person name="Plum-Jensen L.E."/>
            <person name="Schramm A."/>
            <person name="Marshall I.P.G."/>
        </authorList>
    </citation>
    <scope>NUCLEOTIDE SEQUENCE</scope>
    <source>
        <strain evidence="2">Rat1</strain>
    </source>
</reference>
<dbReference type="KEGG" id="eaj:Q3M24_09115"/>
<name>A0AAU8M0E1_9BACT</name>
<dbReference type="AlphaFoldDB" id="A0AAU8M0E1"/>
<keyword evidence="1" id="KW-0472">Membrane</keyword>
<evidence type="ECO:0000313" key="2">
    <source>
        <dbReference type="EMBL" id="XCN74881.1"/>
    </source>
</evidence>
<feature type="transmembrane region" description="Helical" evidence="1">
    <location>
        <begin position="60"/>
        <end position="79"/>
    </location>
</feature>
<gene>
    <name evidence="2" type="ORF">Q3M24_09115</name>
</gene>
<organism evidence="2">
    <name type="scientific">Candidatus Electrothrix aestuarii</name>
    <dbReference type="NCBI Taxonomy" id="3062594"/>
    <lineage>
        <taxon>Bacteria</taxon>
        <taxon>Pseudomonadati</taxon>
        <taxon>Thermodesulfobacteriota</taxon>
        <taxon>Desulfobulbia</taxon>
        <taxon>Desulfobulbales</taxon>
        <taxon>Desulfobulbaceae</taxon>
        <taxon>Candidatus Electrothrix</taxon>
    </lineage>
</organism>
<feature type="transmembrane region" description="Helical" evidence="1">
    <location>
        <begin position="27"/>
        <end position="48"/>
    </location>
</feature>
<accession>A0AAU8M0E1</accession>